<dbReference type="AlphaFoldDB" id="A0A9X1F362"/>
<feature type="transmembrane region" description="Helical" evidence="1">
    <location>
        <begin position="41"/>
        <end position="65"/>
    </location>
</feature>
<protein>
    <submittedName>
        <fullName evidence="2">Uncharacterized protein</fullName>
    </submittedName>
</protein>
<keyword evidence="1" id="KW-0472">Membrane</keyword>
<keyword evidence="1" id="KW-0812">Transmembrane</keyword>
<name>A0A9X1F362_9SPHN</name>
<evidence type="ECO:0000313" key="3">
    <source>
        <dbReference type="Proteomes" id="UP001138681"/>
    </source>
</evidence>
<feature type="transmembrane region" description="Helical" evidence="1">
    <location>
        <begin position="12"/>
        <end position="29"/>
    </location>
</feature>
<feature type="transmembrane region" description="Helical" evidence="1">
    <location>
        <begin position="102"/>
        <end position="121"/>
    </location>
</feature>
<reference evidence="2" key="1">
    <citation type="submission" date="2021-04" db="EMBL/GenBank/DDBJ databases">
        <authorList>
            <person name="Pira H."/>
            <person name="Risdian C."/>
            <person name="Wink J."/>
        </authorList>
    </citation>
    <scope>NUCLEOTIDE SEQUENCE</scope>
    <source>
        <strain evidence="2">WH158</strain>
    </source>
</reference>
<dbReference type="Proteomes" id="UP001138681">
    <property type="component" value="Unassembled WGS sequence"/>
</dbReference>
<sequence length="143" mass="15654">MKPRSIQMFDKLFWISVILGFVYLAVTWSDLSAELEAEPEFAAIAFGAAIVGLVFGYGVSILLWFLISKKANNVARWIYIVLTALGVVITGVTLFELSTNELIISIAQTALTVATIVFLVLPDAAAWFDRKGTDGQSDISTFE</sequence>
<organism evidence="2 3">
    <name type="scientific">Erythrobacter crassostreae</name>
    <dbReference type="NCBI Taxonomy" id="2828328"/>
    <lineage>
        <taxon>Bacteria</taxon>
        <taxon>Pseudomonadati</taxon>
        <taxon>Pseudomonadota</taxon>
        <taxon>Alphaproteobacteria</taxon>
        <taxon>Sphingomonadales</taxon>
        <taxon>Erythrobacteraceae</taxon>
        <taxon>Erythrobacter/Porphyrobacter group</taxon>
        <taxon>Erythrobacter</taxon>
    </lineage>
</organism>
<feature type="transmembrane region" description="Helical" evidence="1">
    <location>
        <begin position="77"/>
        <end position="96"/>
    </location>
</feature>
<keyword evidence="3" id="KW-1185">Reference proteome</keyword>
<keyword evidence="1" id="KW-1133">Transmembrane helix</keyword>
<evidence type="ECO:0000313" key="2">
    <source>
        <dbReference type="EMBL" id="MBV7258643.1"/>
    </source>
</evidence>
<comment type="caution">
    <text evidence="2">The sequence shown here is derived from an EMBL/GenBank/DDBJ whole genome shotgun (WGS) entry which is preliminary data.</text>
</comment>
<accession>A0A9X1F362</accession>
<dbReference type="EMBL" id="JAGSPC010000001">
    <property type="protein sequence ID" value="MBV7258643.1"/>
    <property type="molecule type" value="Genomic_DNA"/>
</dbReference>
<dbReference type="RefSeq" id="WP_218403938.1">
    <property type="nucleotide sequence ID" value="NZ_JAGSPC010000001.1"/>
</dbReference>
<proteinExistence type="predicted"/>
<evidence type="ECO:0000256" key="1">
    <source>
        <dbReference type="SAM" id="Phobius"/>
    </source>
</evidence>
<gene>
    <name evidence="2" type="ORF">KCG46_03505</name>
</gene>